<comment type="caution">
    <text evidence="1">The sequence shown here is derived from an EMBL/GenBank/DDBJ whole genome shotgun (WGS) entry which is preliminary data.</text>
</comment>
<dbReference type="EMBL" id="JAESIY010000014">
    <property type="protein sequence ID" value="MBL3658640.1"/>
    <property type="molecule type" value="Genomic_DNA"/>
</dbReference>
<protein>
    <submittedName>
        <fullName evidence="1">Uncharacterized protein</fullName>
    </submittedName>
</protein>
<gene>
    <name evidence="1" type="ORF">JL102_20990</name>
</gene>
<dbReference type="Proteomes" id="UP000659388">
    <property type="component" value="Unassembled WGS sequence"/>
</dbReference>
<name>A0A937FAE4_9BACT</name>
<evidence type="ECO:0000313" key="2">
    <source>
        <dbReference type="Proteomes" id="UP000659388"/>
    </source>
</evidence>
<reference evidence="1" key="1">
    <citation type="submission" date="2021-01" db="EMBL/GenBank/DDBJ databases">
        <title>Fulvivirga kasyanovii gen. nov., sp nov., a novel member of the phylum Bacteroidetes isolated from seawater in a mussel farm.</title>
        <authorList>
            <person name="Zhao L.-H."/>
            <person name="Wang Z.-J."/>
        </authorList>
    </citation>
    <scope>NUCLEOTIDE SEQUENCE</scope>
    <source>
        <strain evidence="1">2943</strain>
    </source>
</reference>
<evidence type="ECO:0000313" key="1">
    <source>
        <dbReference type="EMBL" id="MBL3658640.1"/>
    </source>
</evidence>
<accession>A0A937FAE4</accession>
<sequence length="195" mass="23166">MSLDLNVFVKQVDDSIIPKWIERMNQFDMECEIHPDFSFADHTGFLPFRIKFKNTENEEFKDKEFVSGFEFYMEEFNLQKELDLIQPKKTLIQRILNKPTERVEYVNTEIDSKLADCKLVLTFYWGAQNSLELRMSSLSSAIISELTDGVCCYPADDIWYDNKTIVEDAYKELKQYENSLQPNDWKMNEFEGWND</sequence>
<organism evidence="1 2">
    <name type="scientific">Fulvivirga sediminis</name>
    <dbReference type="NCBI Taxonomy" id="2803949"/>
    <lineage>
        <taxon>Bacteria</taxon>
        <taxon>Pseudomonadati</taxon>
        <taxon>Bacteroidota</taxon>
        <taxon>Cytophagia</taxon>
        <taxon>Cytophagales</taxon>
        <taxon>Fulvivirgaceae</taxon>
        <taxon>Fulvivirga</taxon>
    </lineage>
</organism>
<proteinExistence type="predicted"/>
<dbReference type="RefSeq" id="WP_202246431.1">
    <property type="nucleotide sequence ID" value="NZ_JAESIY010000014.1"/>
</dbReference>
<keyword evidence="2" id="KW-1185">Reference proteome</keyword>
<dbReference type="AlphaFoldDB" id="A0A937FAE4"/>